<comment type="caution">
    <text evidence="2">The sequence shown here is derived from an EMBL/GenBank/DDBJ whole genome shotgun (WGS) entry which is preliminary data.</text>
</comment>
<reference evidence="2 3" key="1">
    <citation type="submission" date="2018-04" db="EMBL/GenBank/DDBJ databases">
        <title>Chryseobacterium oncorhynchi 701B-08T from rainbow trout, and Chryseobacterium viscerum 687B-08T from diseased fish.</title>
        <authorList>
            <person name="Jeong J.-J."/>
            <person name="Lee Y.J."/>
            <person name="Pathiraja D."/>
            <person name="Park B."/>
            <person name="Choi I.-G."/>
            <person name="Kim K.D."/>
        </authorList>
    </citation>
    <scope>NUCLEOTIDE SEQUENCE [LARGE SCALE GENOMIC DNA]</scope>
    <source>
        <strain evidence="2 3">687B-08</strain>
    </source>
</reference>
<sequence length="289" mass="31669">MKKILLYGSIALSTLSCSGSSEDTPFDNSDPSTQNVILPTKMNKDGIVMKINYNGTKIISMINNINHGQRIEFTYTDDYVTGIKNYENNVLESTVEYGYSGGRMASAVTKEYSTTGTVQNTVTFTYTYTSTTEINVKRQTNSGTAGSSTINSVFTYNNGNMVSNVGSGTGIVNGNTVTYTEKETYTYTDKNYPFKNVKGFDKIIFNGNESSDGVSMLFSNIKNSLSTYKGQFTNTTAGGGTGTGTSSHKYTTTFNTAGYPSEESRQTLDINGNPMTSTPDRFMYEYNYQ</sequence>
<evidence type="ECO:0000313" key="2">
    <source>
        <dbReference type="EMBL" id="PWN65747.1"/>
    </source>
</evidence>
<protein>
    <recommendedName>
        <fullName evidence="4">DUF4595 domain-containing protein</fullName>
    </recommendedName>
</protein>
<organism evidence="2 3">
    <name type="scientific">Chryseobacterium viscerum</name>
    <dbReference type="NCBI Taxonomy" id="1037377"/>
    <lineage>
        <taxon>Bacteria</taxon>
        <taxon>Pseudomonadati</taxon>
        <taxon>Bacteroidota</taxon>
        <taxon>Flavobacteriia</taxon>
        <taxon>Flavobacteriales</taxon>
        <taxon>Weeksellaceae</taxon>
        <taxon>Chryseobacterium group</taxon>
        <taxon>Chryseobacterium</taxon>
    </lineage>
</organism>
<gene>
    <name evidence="2" type="ORF">C1634_003140</name>
</gene>
<name>A0A316WWU8_9FLAO</name>
<accession>A0A316WWU8</accession>
<dbReference type="PROSITE" id="PS51257">
    <property type="entry name" value="PROKAR_LIPOPROTEIN"/>
    <property type="match status" value="1"/>
</dbReference>
<evidence type="ECO:0000256" key="1">
    <source>
        <dbReference type="SAM" id="MobiDB-lite"/>
    </source>
</evidence>
<dbReference type="Proteomes" id="UP000236413">
    <property type="component" value="Unassembled WGS sequence"/>
</dbReference>
<evidence type="ECO:0008006" key="4">
    <source>
        <dbReference type="Google" id="ProtNLM"/>
    </source>
</evidence>
<feature type="compositionally biased region" description="Polar residues" evidence="1">
    <location>
        <begin position="267"/>
        <end position="276"/>
    </location>
</feature>
<dbReference type="EMBL" id="PPEG02000001">
    <property type="protein sequence ID" value="PWN65747.1"/>
    <property type="molecule type" value="Genomic_DNA"/>
</dbReference>
<dbReference type="RefSeq" id="WP_103231571.1">
    <property type="nucleotide sequence ID" value="NZ_PPEG02000001.1"/>
</dbReference>
<proteinExistence type="predicted"/>
<feature type="region of interest" description="Disordered" evidence="1">
    <location>
        <begin position="256"/>
        <end position="276"/>
    </location>
</feature>
<evidence type="ECO:0000313" key="3">
    <source>
        <dbReference type="Proteomes" id="UP000236413"/>
    </source>
</evidence>
<dbReference type="AlphaFoldDB" id="A0A316WWU8"/>